<dbReference type="Proteomes" id="UP000499080">
    <property type="component" value="Unassembled WGS sequence"/>
</dbReference>
<dbReference type="EMBL" id="BGPR01112396">
    <property type="protein sequence ID" value="GBM94976.1"/>
    <property type="molecule type" value="Genomic_DNA"/>
</dbReference>
<reference evidence="1 2" key="1">
    <citation type="journal article" date="2019" name="Sci. Rep.">
        <title>Orb-weaving spider Araneus ventricosus genome elucidates the spidroin gene catalogue.</title>
        <authorList>
            <person name="Kono N."/>
            <person name="Nakamura H."/>
            <person name="Ohtoshi R."/>
            <person name="Moran D.A.P."/>
            <person name="Shinohara A."/>
            <person name="Yoshida Y."/>
            <person name="Fujiwara M."/>
            <person name="Mori M."/>
            <person name="Tomita M."/>
            <person name="Arakawa K."/>
        </authorList>
    </citation>
    <scope>NUCLEOTIDE SEQUENCE [LARGE SCALE GENOMIC DNA]</scope>
</reference>
<protein>
    <submittedName>
        <fullName evidence="1">Uncharacterized protein</fullName>
    </submittedName>
</protein>
<comment type="caution">
    <text evidence="1">The sequence shown here is derived from an EMBL/GenBank/DDBJ whole genome shotgun (WGS) entry which is preliminary data.</text>
</comment>
<proteinExistence type="predicted"/>
<name>A0A4Y2K0H5_ARAVE</name>
<accession>A0A4Y2K0H5</accession>
<organism evidence="1 2">
    <name type="scientific">Araneus ventricosus</name>
    <name type="common">Orbweaver spider</name>
    <name type="synonym">Epeira ventricosa</name>
    <dbReference type="NCBI Taxonomy" id="182803"/>
    <lineage>
        <taxon>Eukaryota</taxon>
        <taxon>Metazoa</taxon>
        <taxon>Ecdysozoa</taxon>
        <taxon>Arthropoda</taxon>
        <taxon>Chelicerata</taxon>
        <taxon>Arachnida</taxon>
        <taxon>Araneae</taxon>
        <taxon>Araneomorphae</taxon>
        <taxon>Entelegynae</taxon>
        <taxon>Araneoidea</taxon>
        <taxon>Araneidae</taxon>
        <taxon>Araneus</taxon>
    </lineage>
</organism>
<sequence>MMQGSHERQAHLPGIGTVVWDKILVQDSSSPLRLSCVNIALGRGSVVCNKILAHDSPFLLQMNLCKYRTFCSSIHNAGQPRTTSTPALEKQCRVGQNPVTRFSIASVNLGESVCE</sequence>
<dbReference type="AlphaFoldDB" id="A0A4Y2K0H5"/>
<gene>
    <name evidence="1" type="ORF">AVEN_57286_1</name>
</gene>
<evidence type="ECO:0000313" key="1">
    <source>
        <dbReference type="EMBL" id="GBM94976.1"/>
    </source>
</evidence>
<keyword evidence="2" id="KW-1185">Reference proteome</keyword>
<evidence type="ECO:0000313" key="2">
    <source>
        <dbReference type="Proteomes" id="UP000499080"/>
    </source>
</evidence>